<evidence type="ECO:0000259" key="2">
    <source>
        <dbReference type="Pfam" id="PF16486"/>
    </source>
</evidence>
<evidence type="ECO:0000313" key="4">
    <source>
        <dbReference type="Proteomes" id="UP000596660"/>
    </source>
</evidence>
<feature type="compositionally biased region" description="Low complexity" evidence="1">
    <location>
        <begin position="24"/>
        <end position="38"/>
    </location>
</feature>
<feature type="compositionally biased region" description="Gly residues" evidence="1">
    <location>
        <begin position="11"/>
        <end position="23"/>
    </location>
</feature>
<feature type="compositionally biased region" description="Low complexity" evidence="1">
    <location>
        <begin position="48"/>
        <end position="108"/>
    </location>
</feature>
<feature type="compositionally biased region" description="Basic and acidic residues" evidence="1">
    <location>
        <begin position="1"/>
        <end position="10"/>
    </location>
</feature>
<proteinExistence type="predicted"/>
<evidence type="ECO:0000256" key="1">
    <source>
        <dbReference type="SAM" id="MobiDB-lite"/>
    </source>
</evidence>
<dbReference type="InterPro" id="IPR032474">
    <property type="entry name" value="Argonaute_N"/>
</dbReference>
<keyword evidence="4" id="KW-1185">Reference proteome</keyword>
<accession>A0A803NA63</accession>
<feature type="domain" description="Protein argonaute N-terminal" evidence="2">
    <location>
        <begin position="162"/>
        <end position="245"/>
    </location>
</feature>
<dbReference type="Proteomes" id="UP000596660">
    <property type="component" value="Unplaced"/>
</dbReference>
<sequence length="260" mass="29060">GATHGRRDGGATHGGRGGFGRRGCGNQHYQQHQQPRPQFQHHHPQQPRPQFQQRQQWPQQPPQFQQHQQQWPQQPPHYQQPQFQQQRASGGSMGSGRRYSGEGSSSSSNKQLACVGDGFAAKLRQCAKSVPDLDPEFTSTSTSPVKIPKAVKPEVSSTSASPVKIPKAILSLIIEKFFKKEEPDLIEKYGFDGKKNIYSAALLPAGDYTVELSREDDGRGSKYKLSIKHVNTLQLCRLNDYLGGTHRSFPVKYCKGWVLS</sequence>
<dbReference type="Pfam" id="PF16486">
    <property type="entry name" value="ArgoN"/>
    <property type="match status" value="1"/>
</dbReference>
<dbReference type="EnsemblPlants" id="AUR62042862-RA">
    <property type="protein sequence ID" value="AUR62042862-RA:cds"/>
    <property type="gene ID" value="AUR62042862"/>
</dbReference>
<dbReference type="SUPFAM" id="SSF81995">
    <property type="entry name" value="beta-sandwich domain of Sec23/24"/>
    <property type="match status" value="1"/>
</dbReference>
<evidence type="ECO:0000313" key="3">
    <source>
        <dbReference type="EnsemblPlants" id="AUR62042862-RA:cds"/>
    </source>
</evidence>
<dbReference type="AlphaFoldDB" id="A0A803NA63"/>
<dbReference type="Gramene" id="AUR62042862-RA">
    <property type="protein sequence ID" value="AUR62042862-RA:cds"/>
    <property type="gene ID" value="AUR62042862"/>
</dbReference>
<reference evidence="3" key="2">
    <citation type="submission" date="2021-03" db="UniProtKB">
        <authorList>
            <consortium name="EnsemblPlants"/>
        </authorList>
    </citation>
    <scope>IDENTIFICATION</scope>
</reference>
<name>A0A803NA63_CHEQI</name>
<protein>
    <recommendedName>
        <fullName evidence="2">Protein argonaute N-terminal domain-containing protein</fullName>
    </recommendedName>
</protein>
<feature type="region of interest" description="Disordered" evidence="1">
    <location>
        <begin position="1"/>
        <end position="110"/>
    </location>
</feature>
<reference evidence="3" key="1">
    <citation type="journal article" date="2017" name="Nature">
        <title>The genome of Chenopodium quinoa.</title>
        <authorList>
            <person name="Jarvis D.E."/>
            <person name="Ho Y.S."/>
            <person name="Lightfoot D.J."/>
            <person name="Schmoeckel S.M."/>
            <person name="Li B."/>
            <person name="Borm T.J.A."/>
            <person name="Ohyanagi H."/>
            <person name="Mineta K."/>
            <person name="Michell C.T."/>
            <person name="Saber N."/>
            <person name="Kharbatia N.M."/>
            <person name="Rupper R.R."/>
            <person name="Sharp A.R."/>
            <person name="Dally N."/>
            <person name="Boughton B.A."/>
            <person name="Woo Y.H."/>
            <person name="Gao G."/>
            <person name="Schijlen E.G.W.M."/>
            <person name="Guo X."/>
            <person name="Momin A.A."/>
            <person name="Negrao S."/>
            <person name="Al-Babili S."/>
            <person name="Gehring C."/>
            <person name="Roessner U."/>
            <person name="Jung C."/>
            <person name="Murphy K."/>
            <person name="Arold S.T."/>
            <person name="Gojobori T."/>
            <person name="van der Linden C.G."/>
            <person name="van Loo E.N."/>
            <person name="Jellen E.N."/>
            <person name="Maughan P.J."/>
            <person name="Tester M."/>
        </authorList>
    </citation>
    <scope>NUCLEOTIDE SEQUENCE [LARGE SCALE GENOMIC DNA]</scope>
    <source>
        <strain evidence="3">cv. PI 614886</strain>
    </source>
</reference>
<organism evidence="3 4">
    <name type="scientific">Chenopodium quinoa</name>
    <name type="common">Quinoa</name>
    <dbReference type="NCBI Taxonomy" id="63459"/>
    <lineage>
        <taxon>Eukaryota</taxon>
        <taxon>Viridiplantae</taxon>
        <taxon>Streptophyta</taxon>
        <taxon>Embryophyta</taxon>
        <taxon>Tracheophyta</taxon>
        <taxon>Spermatophyta</taxon>
        <taxon>Magnoliopsida</taxon>
        <taxon>eudicotyledons</taxon>
        <taxon>Gunneridae</taxon>
        <taxon>Pentapetalae</taxon>
        <taxon>Caryophyllales</taxon>
        <taxon>Chenopodiaceae</taxon>
        <taxon>Chenopodioideae</taxon>
        <taxon>Atripliceae</taxon>
        <taxon>Chenopodium</taxon>
    </lineage>
</organism>